<comment type="caution">
    <text evidence="3">The sequence shown here is derived from an EMBL/GenBank/DDBJ whole genome shotgun (WGS) entry which is preliminary data.</text>
</comment>
<evidence type="ECO:0000256" key="1">
    <source>
        <dbReference type="SAM" id="MobiDB-lite"/>
    </source>
</evidence>
<dbReference type="GO" id="GO:0005737">
    <property type="term" value="C:cytoplasm"/>
    <property type="evidence" value="ECO:0007669"/>
    <property type="project" value="TreeGrafter"/>
</dbReference>
<dbReference type="InterPro" id="IPR029071">
    <property type="entry name" value="Ubiquitin-like_domsf"/>
</dbReference>
<dbReference type="InterPro" id="IPR021569">
    <property type="entry name" value="TUG-UBL1"/>
</dbReference>
<dbReference type="PANTHER" id="PTHR46467:SF1">
    <property type="entry name" value="TETHER CONTAINING UBX DOMAIN FOR GLUT4"/>
    <property type="match status" value="1"/>
</dbReference>
<evidence type="ECO:0000313" key="3">
    <source>
        <dbReference type="EMBL" id="KAK5693703.1"/>
    </source>
</evidence>
<dbReference type="EMBL" id="JAVRQU010000017">
    <property type="protein sequence ID" value="KAK5693703.1"/>
    <property type="molecule type" value="Genomic_DNA"/>
</dbReference>
<dbReference type="CDD" id="cd16105">
    <property type="entry name" value="Ubl_ASPSCR1_like"/>
    <property type="match status" value="1"/>
</dbReference>
<feature type="region of interest" description="Disordered" evidence="1">
    <location>
        <begin position="224"/>
        <end position="303"/>
    </location>
</feature>
<dbReference type="GO" id="GO:0005634">
    <property type="term" value="C:nucleus"/>
    <property type="evidence" value="ECO:0007669"/>
    <property type="project" value="TreeGrafter"/>
</dbReference>
<feature type="compositionally biased region" description="Low complexity" evidence="1">
    <location>
        <begin position="290"/>
        <end position="301"/>
    </location>
</feature>
<dbReference type="Gene3D" id="3.10.20.90">
    <property type="entry name" value="Phosphatidylinositol 3-kinase Catalytic Subunit, Chain A, domain 1"/>
    <property type="match status" value="1"/>
</dbReference>
<feature type="compositionally biased region" description="Basic and acidic residues" evidence="1">
    <location>
        <begin position="458"/>
        <end position="471"/>
    </location>
</feature>
<proteinExistence type="predicted"/>
<reference evidence="3" key="1">
    <citation type="submission" date="2023-08" db="EMBL/GenBank/DDBJ databases">
        <title>Black Yeasts Isolated from many extreme environments.</title>
        <authorList>
            <person name="Coleine C."/>
            <person name="Stajich J.E."/>
            <person name="Selbmann L."/>
        </authorList>
    </citation>
    <scope>NUCLEOTIDE SEQUENCE</scope>
    <source>
        <strain evidence="3">CCFEE 5810</strain>
    </source>
</reference>
<name>A0AAN7W4H3_9PEZI</name>
<evidence type="ECO:0000259" key="2">
    <source>
        <dbReference type="Pfam" id="PF11470"/>
    </source>
</evidence>
<organism evidence="3 4">
    <name type="scientific">Elasticomyces elasticus</name>
    <dbReference type="NCBI Taxonomy" id="574655"/>
    <lineage>
        <taxon>Eukaryota</taxon>
        <taxon>Fungi</taxon>
        <taxon>Dikarya</taxon>
        <taxon>Ascomycota</taxon>
        <taxon>Pezizomycotina</taxon>
        <taxon>Dothideomycetes</taxon>
        <taxon>Dothideomycetidae</taxon>
        <taxon>Mycosphaerellales</taxon>
        <taxon>Teratosphaeriaceae</taxon>
        <taxon>Elasticomyces</taxon>
    </lineage>
</organism>
<sequence length="505" mass="54043">MSTLFVVDSSARRTAVKVTPATLLQSVLVQACQAKKLDPALYTLKTAANKSVDLSQQFRLSGLSAGAKLQLVQASRSAGVVNIAIQLPDVEGGRLSDKFPSTTSLWLILRKFEDGVAGSGKRLNLTQRGVQPEGASAGTLLYETPSVSAENRKYEGFEQLQKTLGELGYNGGNVLLKVSFRSTQQPLEEAMKEIGGFFTATKEEGAMEGVVSPQADVAKDAEVDEGGGVPMSEDDIPAPNPSSEAEPQPSSSQADSPQQQQSDENTPPPPATSSTTNRISVYRPPTNGTPAAALAPDDPSAFEPTIDHARLHQATLGTRGQNQRLKSDKELEDLEATRQQHLATVQNVRVRVQYPDEHIIETVFAASATAAELYETVRSTLRGPGEAFELRWFGPKGRLESLPDSGTKRLVRDLGFRGGVKVTLVPAADAGVEAKRNLCLNEEHMSLARELKVELAEQRDDGEAAHKEAMAKPEANGSGKGKGKASGGDVEAKMKKFLGFGGKKR</sequence>
<gene>
    <name evidence="3" type="ORF">LTR97_010273</name>
</gene>
<dbReference type="Pfam" id="PF11470">
    <property type="entry name" value="TUG-UBL1"/>
    <property type="match status" value="1"/>
</dbReference>
<dbReference type="GO" id="GO:0012506">
    <property type="term" value="C:vesicle membrane"/>
    <property type="evidence" value="ECO:0007669"/>
    <property type="project" value="TreeGrafter"/>
</dbReference>
<dbReference type="PANTHER" id="PTHR46467">
    <property type="entry name" value="TETHER CONTAINING UBX DOMAIN FOR GLUT4"/>
    <property type="match status" value="1"/>
</dbReference>
<dbReference type="GO" id="GO:0006886">
    <property type="term" value="P:intracellular protein transport"/>
    <property type="evidence" value="ECO:0007669"/>
    <property type="project" value="TreeGrafter"/>
</dbReference>
<accession>A0AAN7W4H3</accession>
<dbReference type="Proteomes" id="UP001310594">
    <property type="component" value="Unassembled WGS sequence"/>
</dbReference>
<dbReference type="SUPFAM" id="SSF54236">
    <property type="entry name" value="Ubiquitin-like"/>
    <property type="match status" value="2"/>
</dbReference>
<protein>
    <recommendedName>
        <fullName evidence="2">TUG ubiquitin-like domain-containing protein</fullName>
    </recommendedName>
</protein>
<feature type="region of interest" description="Disordered" evidence="1">
    <location>
        <begin position="458"/>
        <end position="490"/>
    </location>
</feature>
<dbReference type="AlphaFoldDB" id="A0AAN7W4H3"/>
<feature type="domain" description="TUG ubiquitin-like" evidence="2">
    <location>
        <begin position="7"/>
        <end position="71"/>
    </location>
</feature>
<evidence type="ECO:0000313" key="4">
    <source>
        <dbReference type="Proteomes" id="UP001310594"/>
    </source>
</evidence>
<feature type="compositionally biased region" description="Low complexity" evidence="1">
    <location>
        <begin position="241"/>
        <end position="264"/>
    </location>
</feature>